<dbReference type="InterPro" id="IPR036965">
    <property type="entry name" value="Terpene_synth_N_sf"/>
</dbReference>
<dbReference type="SFLD" id="SFLDG01019">
    <property type="entry name" value="Terpene_Cyclase_Like_1_C_Termi"/>
    <property type="match status" value="1"/>
</dbReference>
<dbReference type="GO" id="GO:0016102">
    <property type="term" value="P:diterpenoid biosynthetic process"/>
    <property type="evidence" value="ECO:0007669"/>
    <property type="project" value="InterPro"/>
</dbReference>
<evidence type="ECO:0000259" key="8">
    <source>
        <dbReference type="Pfam" id="PF03936"/>
    </source>
</evidence>
<keyword evidence="4" id="KW-0479">Metal-binding</keyword>
<comment type="similarity">
    <text evidence="3">Belongs to the terpene synthase family. Tpsd subfamily.</text>
</comment>
<dbReference type="UniPathway" id="UPA00924"/>
<dbReference type="FunFam" id="1.50.10.130:FF:000002">
    <property type="entry name" value="Ent-copalyl diphosphate synthase, chloroplastic"/>
    <property type="match status" value="1"/>
</dbReference>
<dbReference type="SFLD" id="SFLDG01014">
    <property type="entry name" value="Terpene_Cyclase_Like_1_N-term"/>
    <property type="match status" value="1"/>
</dbReference>
<evidence type="ECO:0000313" key="9">
    <source>
        <dbReference type="EMBL" id="QIC19056.1"/>
    </source>
</evidence>
<evidence type="ECO:0000256" key="3">
    <source>
        <dbReference type="ARBA" id="ARBA00008762"/>
    </source>
</evidence>
<dbReference type="InterPro" id="IPR034741">
    <property type="entry name" value="Terpene_cyclase-like_1_C"/>
</dbReference>
<dbReference type="PANTHER" id="PTHR31739:SF25">
    <property type="entry name" value="(E,E)-GERANYLLINALOOL SYNTHASE"/>
    <property type="match status" value="1"/>
</dbReference>
<dbReference type="PANTHER" id="PTHR31739">
    <property type="entry name" value="ENT-COPALYL DIPHOSPHATE SYNTHASE, CHLOROPLASTIC"/>
    <property type="match status" value="1"/>
</dbReference>
<feature type="domain" description="Terpene synthase metal-binding" evidence="8">
    <location>
        <begin position="321"/>
        <end position="559"/>
    </location>
</feature>
<keyword evidence="6" id="KW-0456">Lyase</keyword>
<dbReference type="SUPFAM" id="SSF48576">
    <property type="entry name" value="Terpenoid synthases"/>
    <property type="match status" value="1"/>
</dbReference>
<dbReference type="EMBL" id="MN088808">
    <property type="protein sequence ID" value="QIC19056.1"/>
    <property type="molecule type" value="mRNA"/>
</dbReference>
<dbReference type="InterPro" id="IPR044814">
    <property type="entry name" value="Terpene_cyclase_plant_C1"/>
</dbReference>
<organism evidence="9">
    <name type="scientific">Pinus nigra subsp. laricio</name>
    <dbReference type="NCBI Taxonomy" id="658419"/>
    <lineage>
        <taxon>Eukaryota</taxon>
        <taxon>Viridiplantae</taxon>
        <taxon>Streptophyta</taxon>
        <taxon>Embryophyta</taxon>
        <taxon>Tracheophyta</taxon>
        <taxon>Spermatophyta</taxon>
        <taxon>Pinopsida</taxon>
        <taxon>Pinidae</taxon>
        <taxon>Conifers I</taxon>
        <taxon>Pinales</taxon>
        <taxon>Pinaceae</taxon>
        <taxon>Pinus</taxon>
        <taxon>Pinus subgen. Pinus</taxon>
    </lineage>
</organism>
<dbReference type="FunFam" id="1.10.600.10:FF:000005">
    <property type="entry name" value="Ent-kaur-16-ene synthase, chloroplastic"/>
    <property type="match status" value="1"/>
</dbReference>
<dbReference type="InterPro" id="IPR001906">
    <property type="entry name" value="Terpene_synth_N"/>
</dbReference>
<protein>
    <submittedName>
        <fullName evidence="9">Putative alpha terpinol/1,8-cineole synthase</fullName>
    </submittedName>
</protein>
<dbReference type="CDD" id="cd00684">
    <property type="entry name" value="Terpene_cyclase_plant_C1"/>
    <property type="match status" value="1"/>
</dbReference>
<dbReference type="Pfam" id="PF01397">
    <property type="entry name" value="Terpene_synth"/>
    <property type="match status" value="1"/>
</dbReference>
<comment type="cofactor">
    <cofactor evidence="1">
        <name>Mg(2+)</name>
        <dbReference type="ChEBI" id="CHEBI:18420"/>
    </cofactor>
</comment>
<dbReference type="InterPro" id="IPR050148">
    <property type="entry name" value="Terpene_synthase-like"/>
</dbReference>
<reference evidence="9" key="1">
    <citation type="submission" date="2019-06" db="EMBL/GenBank/DDBJ databases">
        <title>The family of terpene synthases in Pinus species.</title>
        <authorList>
            <person name="Ciaffi M."/>
            <person name="Alicandri E."/>
            <person name="Paolacci A.R."/>
            <person name="Badiani M."/>
        </authorList>
    </citation>
    <scope>NUCLEOTIDE SEQUENCE</scope>
</reference>
<dbReference type="InterPro" id="IPR008949">
    <property type="entry name" value="Isoprenoid_synthase_dom_sf"/>
</dbReference>
<dbReference type="Pfam" id="PF03936">
    <property type="entry name" value="Terpene_synth_C"/>
    <property type="match status" value="1"/>
</dbReference>
<dbReference type="AlphaFoldDB" id="A0A6C0W2Y2"/>
<evidence type="ECO:0000256" key="5">
    <source>
        <dbReference type="ARBA" id="ARBA00022842"/>
    </source>
</evidence>
<accession>A0A6C0W2Y2</accession>
<feature type="domain" description="Terpene synthase N-terminal" evidence="7">
    <location>
        <begin position="66"/>
        <end position="257"/>
    </location>
</feature>
<sequence length="618" mass="70911">MALLSVAPLHKPFTTSGHHPSSTTMPTLPVCTPRKTVTPSIIMCLTAAVSDAAATRRIANHHSNLWADDFIHSLSTHYEAPSYRERAERLIKEVKEMFTEIEDGLSITPLSDLLSRLSMVDSIERLGIDRHFKMEIESALDYVHSYWTEKGIGCGRESGVTDLNSTALGLRTLRLHGYPVSSSVLEQFKAEKGQFATSSIQTDQGEIRTIFNLFRASLVAFPNEKVMEQAQIFSTIYLKEYLEKIPLSSLSRQIEYVMEYGWHTTLPRLEARHYMDVFGYNEMPWMSYVNIEKLLELAKLEFNIFHSIQQRELKHISRWWKDSGFSQMNFVRHRHVEYYTLASCFAIDPEHSAFRVSFAKMCHLVTVLDDIYDTFGTMEELQLFTAAVKRWDPSATDSLPEYMKRVYTVLYETVNEMAQVAKKTQGRDTINYARHAWEAYLDSYMKEAEWISTGCLPTFEEYYENGKISFGYRISMLQPTLSMDIPFPHHILQEIDYPSRFSSLAAGILRLKGDTRCYQADSARGEEASCISCYMKENPGLTGEDVVNHIHVMVDDLIKELNWELLKPDCNAPISSKKHGYDICRAVHHGYKYRDGYSVATNEIKDLVMITVLEPVPL</sequence>
<evidence type="ECO:0000256" key="6">
    <source>
        <dbReference type="ARBA" id="ARBA00023239"/>
    </source>
</evidence>
<dbReference type="SFLD" id="SFLDS00005">
    <property type="entry name" value="Isoprenoid_Synthase_Type_I"/>
    <property type="match status" value="1"/>
</dbReference>
<dbReference type="InterPro" id="IPR005630">
    <property type="entry name" value="Terpene_synthase_metal-bd"/>
</dbReference>
<evidence type="ECO:0000256" key="2">
    <source>
        <dbReference type="ARBA" id="ARBA00005140"/>
    </source>
</evidence>
<name>A0A6C0W2Y2_9CONI</name>
<gene>
    <name evidence="9" type="primary">MTPS_1.2</name>
</gene>
<dbReference type="GO" id="GO:0000287">
    <property type="term" value="F:magnesium ion binding"/>
    <property type="evidence" value="ECO:0007669"/>
    <property type="project" value="InterPro"/>
</dbReference>
<evidence type="ECO:0000256" key="1">
    <source>
        <dbReference type="ARBA" id="ARBA00001946"/>
    </source>
</evidence>
<keyword evidence="5" id="KW-0460">Magnesium</keyword>
<dbReference type="Gene3D" id="1.50.10.130">
    <property type="entry name" value="Terpene synthase, N-terminal domain"/>
    <property type="match status" value="1"/>
</dbReference>
<evidence type="ECO:0000256" key="4">
    <source>
        <dbReference type="ARBA" id="ARBA00022723"/>
    </source>
</evidence>
<comment type="pathway">
    <text evidence="2">Terpene metabolism; oleoresin biosynthesis.</text>
</comment>
<dbReference type="Gene3D" id="1.10.600.10">
    <property type="entry name" value="Farnesyl Diphosphate Synthase"/>
    <property type="match status" value="1"/>
</dbReference>
<proteinExistence type="evidence at transcript level"/>
<dbReference type="GO" id="GO:0010333">
    <property type="term" value="F:terpene synthase activity"/>
    <property type="evidence" value="ECO:0007669"/>
    <property type="project" value="InterPro"/>
</dbReference>
<evidence type="ECO:0000259" key="7">
    <source>
        <dbReference type="Pfam" id="PF01397"/>
    </source>
</evidence>
<dbReference type="SUPFAM" id="SSF48239">
    <property type="entry name" value="Terpenoid cyclases/Protein prenyltransferases"/>
    <property type="match status" value="1"/>
</dbReference>
<dbReference type="InterPro" id="IPR008930">
    <property type="entry name" value="Terpenoid_cyclase/PrenylTrfase"/>
</dbReference>